<evidence type="ECO:0000313" key="3">
    <source>
        <dbReference type="Proteomes" id="UP000199004"/>
    </source>
</evidence>
<reference evidence="2 3" key="1">
    <citation type="submission" date="2016-10" db="EMBL/GenBank/DDBJ databases">
        <authorList>
            <person name="de Groot N.N."/>
        </authorList>
    </citation>
    <scope>NUCLEOTIDE SEQUENCE [LARGE SCALE GENOMIC DNA]</scope>
    <source>
        <strain evidence="2 3">CGMCC 1.11147</strain>
    </source>
</reference>
<dbReference type="Proteomes" id="UP000199004">
    <property type="component" value="Unassembled WGS sequence"/>
</dbReference>
<proteinExistence type="predicted"/>
<keyword evidence="3" id="KW-1185">Reference proteome</keyword>
<sequence>MSEPSTTTTTAKTPGFVGSGRHPVNIGHLVMGIAFTGLALVWLLHQGDVTDNESLRWLMPVPWVLAGAVGLIATAITSQRRHATRQTGWVDRTDEG</sequence>
<dbReference type="AlphaFoldDB" id="A0A1H0G3L9"/>
<gene>
    <name evidence="2" type="ORF">SAMN05192576_3239</name>
</gene>
<dbReference type="OrthoDB" id="3790651at2"/>
<organism evidence="2 3">
    <name type="scientific">Nocardioides szechwanensis</name>
    <dbReference type="NCBI Taxonomy" id="1005944"/>
    <lineage>
        <taxon>Bacteria</taxon>
        <taxon>Bacillati</taxon>
        <taxon>Actinomycetota</taxon>
        <taxon>Actinomycetes</taxon>
        <taxon>Propionibacteriales</taxon>
        <taxon>Nocardioidaceae</taxon>
        <taxon>Nocardioides</taxon>
    </lineage>
</organism>
<keyword evidence="1" id="KW-1133">Transmembrane helix</keyword>
<evidence type="ECO:0000256" key="1">
    <source>
        <dbReference type="SAM" id="Phobius"/>
    </source>
</evidence>
<dbReference type="RefSeq" id="WP_091025831.1">
    <property type="nucleotide sequence ID" value="NZ_BKAE01000017.1"/>
</dbReference>
<feature type="transmembrane region" description="Helical" evidence="1">
    <location>
        <begin position="57"/>
        <end position="76"/>
    </location>
</feature>
<keyword evidence="1" id="KW-0472">Membrane</keyword>
<accession>A0A1H0G3L9</accession>
<keyword evidence="1" id="KW-0812">Transmembrane</keyword>
<evidence type="ECO:0000313" key="2">
    <source>
        <dbReference type="EMBL" id="SDO01329.1"/>
    </source>
</evidence>
<protein>
    <submittedName>
        <fullName evidence="2">Uncharacterized protein</fullName>
    </submittedName>
</protein>
<dbReference type="EMBL" id="FNIC01000005">
    <property type="protein sequence ID" value="SDO01329.1"/>
    <property type="molecule type" value="Genomic_DNA"/>
</dbReference>
<dbReference type="STRING" id="1005944.SAMN05192576_3239"/>
<name>A0A1H0G3L9_9ACTN</name>
<feature type="transmembrane region" description="Helical" evidence="1">
    <location>
        <begin position="26"/>
        <end position="45"/>
    </location>
</feature>